<name>A0A482WRU5_LAOST</name>
<evidence type="ECO:0000313" key="3">
    <source>
        <dbReference type="Proteomes" id="UP000291343"/>
    </source>
</evidence>
<dbReference type="EMBL" id="QKKF02027168">
    <property type="protein sequence ID" value="RZF35996.1"/>
    <property type="molecule type" value="Genomic_DNA"/>
</dbReference>
<feature type="compositionally biased region" description="Basic and acidic residues" evidence="1">
    <location>
        <begin position="52"/>
        <end position="74"/>
    </location>
</feature>
<comment type="caution">
    <text evidence="2">The sequence shown here is derived from an EMBL/GenBank/DDBJ whole genome shotgun (WGS) entry which is preliminary data.</text>
</comment>
<accession>A0A482WRU5</accession>
<evidence type="ECO:0000256" key="1">
    <source>
        <dbReference type="SAM" id="MobiDB-lite"/>
    </source>
</evidence>
<feature type="region of interest" description="Disordered" evidence="1">
    <location>
        <begin position="44"/>
        <end position="75"/>
    </location>
</feature>
<dbReference type="InParanoid" id="A0A482WRU5"/>
<keyword evidence="3" id="KW-1185">Reference proteome</keyword>
<reference evidence="2 3" key="1">
    <citation type="journal article" date="2017" name="Gigascience">
        <title>Genome sequence of the small brown planthopper, Laodelphax striatellus.</title>
        <authorList>
            <person name="Zhu J."/>
            <person name="Jiang F."/>
            <person name="Wang X."/>
            <person name="Yang P."/>
            <person name="Bao Y."/>
            <person name="Zhao W."/>
            <person name="Wang W."/>
            <person name="Lu H."/>
            <person name="Wang Q."/>
            <person name="Cui N."/>
            <person name="Li J."/>
            <person name="Chen X."/>
            <person name="Luo L."/>
            <person name="Yu J."/>
            <person name="Kang L."/>
            <person name="Cui F."/>
        </authorList>
    </citation>
    <scope>NUCLEOTIDE SEQUENCE [LARGE SCALE GENOMIC DNA]</scope>
    <source>
        <strain evidence="2">Lst14</strain>
    </source>
</reference>
<dbReference type="AlphaFoldDB" id="A0A482WRU5"/>
<dbReference type="Proteomes" id="UP000291343">
    <property type="component" value="Unassembled WGS sequence"/>
</dbReference>
<gene>
    <name evidence="2" type="ORF">LSTR_LSTR005812</name>
</gene>
<protein>
    <submittedName>
        <fullName evidence="2">Uncharacterized protein</fullName>
    </submittedName>
</protein>
<evidence type="ECO:0000313" key="2">
    <source>
        <dbReference type="EMBL" id="RZF35996.1"/>
    </source>
</evidence>
<sequence>MHAASAPVITGVLPNSVLLSLPGAFYTERISSACGKSNFANSILNGDNIDSDEMRRVSNKKVDPRSKPEKKEGEANTYFHYNPPAVFWLDSLGFRFDNVAATMTQII</sequence>
<proteinExistence type="predicted"/>
<organism evidence="2 3">
    <name type="scientific">Laodelphax striatellus</name>
    <name type="common">Small brown planthopper</name>
    <name type="synonym">Delphax striatella</name>
    <dbReference type="NCBI Taxonomy" id="195883"/>
    <lineage>
        <taxon>Eukaryota</taxon>
        <taxon>Metazoa</taxon>
        <taxon>Ecdysozoa</taxon>
        <taxon>Arthropoda</taxon>
        <taxon>Hexapoda</taxon>
        <taxon>Insecta</taxon>
        <taxon>Pterygota</taxon>
        <taxon>Neoptera</taxon>
        <taxon>Paraneoptera</taxon>
        <taxon>Hemiptera</taxon>
        <taxon>Auchenorrhyncha</taxon>
        <taxon>Fulgoroidea</taxon>
        <taxon>Delphacidae</taxon>
        <taxon>Criomorphinae</taxon>
        <taxon>Laodelphax</taxon>
    </lineage>
</organism>